<keyword evidence="1" id="KW-0472">Membrane</keyword>
<reference evidence="2 3" key="1">
    <citation type="submission" date="2013-03" db="EMBL/GenBank/DDBJ databases">
        <title>The Genome Sequence of Enterococcus columbae ATCC_51263 (PacBio/Illumina hybrid assembly).</title>
        <authorList>
            <consortium name="The Broad Institute Genomics Platform"/>
            <consortium name="The Broad Institute Genome Sequencing Center for Infectious Disease"/>
            <person name="Earl A."/>
            <person name="Russ C."/>
            <person name="Gilmore M."/>
            <person name="Surin D."/>
            <person name="Walker B."/>
            <person name="Young S."/>
            <person name="Zeng Q."/>
            <person name="Gargeya S."/>
            <person name="Fitzgerald M."/>
            <person name="Haas B."/>
            <person name="Abouelleil A."/>
            <person name="Allen A.W."/>
            <person name="Alvarado L."/>
            <person name="Arachchi H.M."/>
            <person name="Berlin A.M."/>
            <person name="Chapman S.B."/>
            <person name="Gainer-Dewar J."/>
            <person name="Goldberg J."/>
            <person name="Griggs A."/>
            <person name="Gujja S."/>
            <person name="Hansen M."/>
            <person name="Howarth C."/>
            <person name="Imamovic A."/>
            <person name="Ireland A."/>
            <person name="Larimer J."/>
            <person name="McCowan C."/>
            <person name="Murphy C."/>
            <person name="Pearson M."/>
            <person name="Poon T.W."/>
            <person name="Priest M."/>
            <person name="Roberts A."/>
            <person name="Saif S."/>
            <person name="Shea T."/>
            <person name="Sisk P."/>
            <person name="Sykes S."/>
            <person name="Wortman J."/>
            <person name="Nusbaum C."/>
            <person name="Birren B."/>
        </authorList>
    </citation>
    <scope>NUCLEOTIDE SEQUENCE [LARGE SCALE GENOMIC DNA]</scope>
    <source>
        <strain evidence="2 3">ATCC 51263</strain>
    </source>
</reference>
<dbReference type="AlphaFoldDB" id="S1N6L7"/>
<feature type="transmembrane region" description="Helical" evidence="1">
    <location>
        <begin position="34"/>
        <end position="59"/>
    </location>
</feature>
<sequence length="258" mass="29754">MIEAFSITVSLFFAYSFIGWLWETVFCSISEHHFVYRGFLLGPITPIYGFGILGVLYLVTPYKNNLLLLFFISAILVSILEYLTSYLLEKFFHLTLWDYHHIPLNINGRIAIPVSIFWGICCVIVVKFIQPLLFNHAFALYQRFSIFLPVLAIALTSCDLGYTLANLASFTKTIHLINEKLTAKKVQLGQELAGFKSSSENWLQTFFHENQQELPKLTIQDKRLLQAFPNMKFKNLHPNNTTQEISNILKKIGDYIKN</sequence>
<dbReference type="PATRIC" id="fig|1121865.3.peg.567"/>
<feature type="transmembrane region" description="Helical" evidence="1">
    <location>
        <begin position="108"/>
        <end position="134"/>
    </location>
</feature>
<dbReference type="OrthoDB" id="9789229at2"/>
<dbReference type="InterPro" id="IPR010540">
    <property type="entry name" value="CmpB_TMEM229"/>
</dbReference>
<dbReference type="RefSeq" id="WP_016182736.1">
    <property type="nucleotide sequence ID" value="NZ_JXKI01000014.1"/>
</dbReference>
<evidence type="ECO:0000313" key="2">
    <source>
        <dbReference type="EMBL" id="EOW84675.1"/>
    </source>
</evidence>
<gene>
    <name evidence="2" type="ORF">I568_01171</name>
</gene>
<evidence type="ECO:0000256" key="1">
    <source>
        <dbReference type="SAM" id="Phobius"/>
    </source>
</evidence>
<keyword evidence="1" id="KW-0812">Transmembrane</keyword>
<evidence type="ECO:0008006" key="4">
    <source>
        <dbReference type="Google" id="ProtNLM"/>
    </source>
</evidence>
<dbReference type="EMBL" id="ASWJ01000004">
    <property type="protein sequence ID" value="EOW84675.1"/>
    <property type="molecule type" value="Genomic_DNA"/>
</dbReference>
<dbReference type="eggNOG" id="COG4905">
    <property type="taxonomic scope" value="Bacteria"/>
</dbReference>
<keyword evidence="3" id="KW-1185">Reference proteome</keyword>
<feature type="transmembrane region" description="Helical" evidence="1">
    <location>
        <begin position="146"/>
        <end position="165"/>
    </location>
</feature>
<accession>S1N6L7</accession>
<evidence type="ECO:0000313" key="3">
    <source>
        <dbReference type="Proteomes" id="UP000014113"/>
    </source>
</evidence>
<proteinExistence type="predicted"/>
<name>S1N6L7_9ENTE</name>
<feature type="transmembrane region" description="Helical" evidence="1">
    <location>
        <begin position="66"/>
        <end position="88"/>
    </location>
</feature>
<comment type="caution">
    <text evidence="2">The sequence shown here is derived from an EMBL/GenBank/DDBJ whole genome shotgun (WGS) entry which is preliminary data.</text>
</comment>
<dbReference type="Proteomes" id="UP000014113">
    <property type="component" value="Unassembled WGS sequence"/>
</dbReference>
<feature type="transmembrane region" description="Helical" evidence="1">
    <location>
        <begin position="5"/>
        <end position="22"/>
    </location>
</feature>
<dbReference type="STRING" id="1121865.OMW_00573"/>
<protein>
    <recommendedName>
        <fullName evidence="4">ABC transporter permease</fullName>
    </recommendedName>
</protein>
<organism evidence="2 3">
    <name type="scientific">Enterococcus columbae DSM 7374 = ATCC 51263</name>
    <dbReference type="NCBI Taxonomy" id="1121865"/>
    <lineage>
        <taxon>Bacteria</taxon>
        <taxon>Bacillati</taxon>
        <taxon>Bacillota</taxon>
        <taxon>Bacilli</taxon>
        <taxon>Lactobacillales</taxon>
        <taxon>Enterococcaceae</taxon>
        <taxon>Enterococcus</taxon>
    </lineage>
</organism>
<keyword evidence="1" id="KW-1133">Transmembrane helix</keyword>
<dbReference type="Pfam" id="PF06541">
    <property type="entry name" value="ABC_trans_CmpB"/>
    <property type="match status" value="1"/>
</dbReference>